<name>A0A8H3F0G7_9LECA</name>
<feature type="compositionally biased region" description="Low complexity" evidence="1">
    <location>
        <begin position="99"/>
        <end position="132"/>
    </location>
</feature>
<keyword evidence="3" id="KW-1185">Reference proteome</keyword>
<feature type="compositionally biased region" description="Polar residues" evidence="1">
    <location>
        <begin position="331"/>
        <end position="343"/>
    </location>
</feature>
<evidence type="ECO:0000256" key="1">
    <source>
        <dbReference type="SAM" id="MobiDB-lite"/>
    </source>
</evidence>
<proteinExistence type="predicted"/>
<feature type="compositionally biased region" description="Pro residues" evidence="1">
    <location>
        <begin position="68"/>
        <end position="78"/>
    </location>
</feature>
<feature type="region of interest" description="Disordered" evidence="1">
    <location>
        <begin position="478"/>
        <end position="563"/>
    </location>
</feature>
<organism evidence="2 3">
    <name type="scientific">Gomphillus americanus</name>
    <dbReference type="NCBI Taxonomy" id="1940652"/>
    <lineage>
        <taxon>Eukaryota</taxon>
        <taxon>Fungi</taxon>
        <taxon>Dikarya</taxon>
        <taxon>Ascomycota</taxon>
        <taxon>Pezizomycotina</taxon>
        <taxon>Lecanoromycetes</taxon>
        <taxon>OSLEUM clade</taxon>
        <taxon>Ostropomycetidae</taxon>
        <taxon>Ostropales</taxon>
        <taxon>Graphidaceae</taxon>
        <taxon>Gomphilloideae</taxon>
        <taxon>Gomphillus</taxon>
    </lineage>
</organism>
<dbReference type="AlphaFoldDB" id="A0A8H3F0G7"/>
<feature type="region of interest" description="Disordered" evidence="1">
    <location>
        <begin position="684"/>
        <end position="714"/>
    </location>
</feature>
<gene>
    <name evidence="2" type="ORF">GOMPHAMPRED_007995</name>
</gene>
<feature type="region of interest" description="Disordered" evidence="1">
    <location>
        <begin position="1"/>
        <end position="25"/>
    </location>
</feature>
<evidence type="ECO:0000313" key="3">
    <source>
        <dbReference type="Proteomes" id="UP000664169"/>
    </source>
</evidence>
<feature type="compositionally biased region" description="Polar residues" evidence="1">
    <location>
        <begin position="133"/>
        <end position="156"/>
    </location>
</feature>
<feature type="compositionally biased region" description="Low complexity" evidence="1">
    <location>
        <begin position="1"/>
        <end position="16"/>
    </location>
</feature>
<reference evidence="2" key="1">
    <citation type="submission" date="2021-03" db="EMBL/GenBank/DDBJ databases">
        <authorList>
            <person name="Tagirdzhanova G."/>
        </authorList>
    </citation>
    <scope>NUCLEOTIDE SEQUENCE</scope>
</reference>
<sequence length="737" mass="79193">MTADASPSLPTASLSPHNEKPARRSTYKYYIDSPHRRELEFPSLSHRLLPSSRLRKRGLGLSKAFRKPAPPPPPPPPRIISIATLGREPISRAPSIPTPGSASRSGQSRSSFFRTSRGGSTTSSTPGSASAQKASPSIRQTSRGSAIPESTPSNKPASLLNRIWKKLGPGPKTGSTAAQKTSPPARQTVGESSIPKPNSPLRALPTFRRLKLESSIAKPIPPQRASPPVLQAIGESSIPKPAPPQRPSSSSPSKSVGGQAKPILKPEPASSHLQRPSPAIQRASVSNTLENPQKTFRRPEPGTVSTWGTRDGLGPSRASSKRPSRSDLEATGSNPPQRPNTVLNKPHLGIIPSFVYTPPKPNPPNETPSRSKPPAKHIPQLVPGSVNTQPIKVTPPLVPGSVNTQPIKAIPQLDPPGGVFTRPPTNHKLPAGFDSVFTRPPNNHKLPINPDSVWTRPLANHKQPINPDSVFTRPLAAATRKQPPISPNSVFTRPPGAATRKQPPISPNSIFTQPIRENMPTTYEQHIEQRTKTTPNNPPLPPLPASNNQPAKPPPLLPSRTTVPRTNFHLSKANKATSNFYARLATASDNPPNNNNNNNPAGSDSQRITTKQHRYGLLSEVHNLASTIYAQDHDNHPHASADAASAHLKSTTVPSLLESAPDPKQHIIHKATAEVYSRLVSHPYSTDTRTTTTSSSSSSPPVPVMGPAVSAKQQGQYKLLADYHHAVSRYYDEPPKG</sequence>
<feature type="compositionally biased region" description="Polar residues" evidence="1">
    <location>
        <begin position="283"/>
        <end position="294"/>
    </location>
</feature>
<protein>
    <submittedName>
        <fullName evidence="2">Uncharacterized protein</fullName>
    </submittedName>
</protein>
<dbReference type="EMBL" id="CAJPDQ010000008">
    <property type="protein sequence ID" value="CAF9913682.1"/>
    <property type="molecule type" value="Genomic_DNA"/>
</dbReference>
<dbReference type="Proteomes" id="UP000664169">
    <property type="component" value="Unassembled WGS sequence"/>
</dbReference>
<accession>A0A8H3F0G7</accession>
<evidence type="ECO:0000313" key="2">
    <source>
        <dbReference type="EMBL" id="CAF9913682.1"/>
    </source>
</evidence>
<feature type="compositionally biased region" description="Low complexity" evidence="1">
    <location>
        <begin position="590"/>
        <end position="600"/>
    </location>
</feature>
<feature type="region of interest" description="Disordered" evidence="1">
    <location>
        <begin position="48"/>
        <end position="427"/>
    </location>
</feature>
<feature type="region of interest" description="Disordered" evidence="1">
    <location>
        <begin position="585"/>
        <end position="608"/>
    </location>
</feature>
<feature type="compositionally biased region" description="Polar residues" evidence="1">
    <location>
        <begin position="173"/>
        <end position="191"/>
    </location>
</feature>
<feature type="compositionally biased region" description="Low complexity" evidence="1">
    <location>
        <begin position="685"/>
        <end position="699"/>
    </location>
</feature>
<comment type="caution">
    <text evidence="2">The sequence shown here is derived from an EMBL/GenBank/DDBJ whole genome shotgun (WGS) entry which is preliminary data.</text>
</comment>